<dbReference type="InterPro" id="IPR002638">
    <property type="entry name" value="Quinolinate_PRibosylTrfase_C"/>
</dbReference>
<evidence type="ECO:0000313" key="7">
    <source>
        <dbReference type="EMBL" id="BAF58661.1"/>
    </source>
</evidence>
<sequence length="272" mass="29554">MARHIFPDDLRWSIFRDMEKEVFRAEIISTRPTVAAGLDEAVQEAANLELQVQVMVQEGEVVLPGSPILVLAGAPVNLAVAEDRVPGWIGKASGVAAAARFFKTALAGKLQVVCGGWKKLPLPWRTVLRRAVSLGGLATRIAEPPFLYIDKNYIRMFGGIEAALKAVAHLPGKKAVQLRGERGGIAAEAEEAVTGGAHILMADTGRFEDAARLSEFLRERGWREKVQLAFSGGITVRDLPLLLEMDLDIIDVGRAVLDAPMADLRFEVRGRA</sequence>
<evidence type="ECO:0000259" key="5">
    <source>
        <dbReference type="Pfam" id="PF01729"/>
    </source>
</evidence>
<keyword evidence="8" id="KW-1185">Reference proteome</keyword>
<dbReference type="InterPro" id="IPR022412">
    <property type="entry name" value="Quinolinate_PRibosylTrfase_N"/>
</dbReference>
<dbReference type="GO" id="GO:0005737">
    <property type="term" value="C:cytoplasm"/>
    <property type="evidence" value="ECO:0007669"/>
    <property type="project" value="TreeGrafter"/>
</dbReference>
<name>A5D520_PELTS</name>
<evidence type="ECO:0000259" key="6">
    <source>
        <dbReference type="Pfam" id="PF02749"/>
    </source>
</evidence>
<feature type="domain" description="Quinolinate phosphoribosyl transferase C-terminal" evidence="5">
    <location>
        <begin position="95"/>
        <end position="265"/>
    </location>
</feature>
<dbReference type="Pfam" id="PF02749">
    <property type="entry name" value="QRPTase_N"/>
    <property type="match status" value="1"/>
</dbReference>
<organism evidence="7 8">
    <name type="scientific">Pelotomaculum thermopropionicum (strain DSM 13744 / JCM 10971 / SI)</name>
    <dbReference type="NCBI Taxonomy" id="370438"/>
    <lineage>
        <taxon>Bacteria</taxon>
        <taxon>Bacillati</taxon>
        <taxon>Bacillota</taxon>
        <taxon>Clostridia</taxon>
        <taxon>Eubacteriales</taxon>
        <taxon>Desulfotomaculaceae</taxon>
        <taxon>Pelotomaculum</taxon>
    </lineage>
</organism>
<dbReference type="PANTHER" id="PTHR32179:SF3">
    <property type="entry name" value="NICOTINATE-NUCLEOTIDE PYROPHOSPHORYLASE [CARBOXYLATING]"/>
    <property type="match status" value="1"/>
</dbReference>
<dbReference type="GO" id="GO:0004514">
    <property type="term" value="F:nicotinate-nucleotide diphosphorylase (carboxylating) activity"/>
    <property type="evidence" value="ECO:0007669"/>
    <property type="project" value="UniProtKB-EC"/>
</dbReference>
<dbReference type="KEGG" id="pth:PTH_0480"/>
<dbReference type="GO" id="GO:0009435">
    <property type="term" value="P:NAD+ biosynthetic process"/>
    <property type="evidence" value="ECO:0007669"/>
    <property type="project" value="InterPro"/>
</dbReference>
<dbReference type="InterPro" id="IPR036068">
    <property type="entry name" value="Nicotinate_pribotase-like_C"/>
</dbReference>
<evidence type="ECO:0000256" key="1">
    <source>
        <dbReference type="ARBA" id="ARBA00009400"/>
    </source>
</evidence>
<feature type="domain" description="Quinolinate phosphoribosyl transferase N-terminal" evidence="6">
    <location>
        <begin position="19"/>
        <end position="84"/>
    </location>
</feature>
<reference evidence="8" key="1">
    <citation type="journal article" date="2008" name="Genome Res.">
        <title>The genome of Pelotomaculum thermopropionicum reveals niche-associated evolution in anaerobic microbiota.</title>
        <authorList>
            <person name="Kosaka T."/>
            <person name="Kato S."/>
            <person name="Shimoyama T."/>
            <person name="Ishii S."/>
            <person name="Abe T."/>
            <person name="Watanabe K."/>
        </authorList>
    </citation>
    <scope>NUCLEOTIDE SEQUENCE [LARGE SCALE GENOMIC DNA]</scope>
    <source>
        <strain evidence="8">DSM 13744 / JCM 10971 / SI</strain>
    </source>
</reference>
<gene>
    <name evidence="7" type="primary">NadC</name>
    <name evidence="7" type="ordered locus">PTH_0480</name>
</gene>
<dbReference type="Gene3D" id="3.20.20.70">
    <property type="entry name" value="Aldolase class I"/>
    <property type="match status" value="1"/>
</dbReference>
<protein>
    <submittedName>
        <fullName evidence="7">Nicotinate-nucleotide pyrophosphorylase</fullName>
    </submittedName>
</protein>
<dbReference type="InterPro" id="IPR027277">
    <property type="entry name" value="NadC/ModD"/>
</dbReference>
<accession>A5D520</accession>
<dbReference type="STRING" id="370438.PTH_0480"/>
<dbReference type="Pfam" id="PF01729">
    <property type="entry name" value="QRPTase_C"/>
    <property type="match status" value="1"/>
</dbReference>
<dbReference type="GO" id="GO:0034213">
    <property type="term" value="P:quinolinate catabolic process"/>
    <property type="evidence" value="ECO:0007669"/>
    <property type="project" value="TreeGrafter"/>
</dbReference>
<dbReference type="SUPFAM" id="SSF51690">
    <property type="entry name" value="Nicotinate/Quinolinate PRTase C-terminal domain-like"/>
    <property type="match status" value="1"/>
</dbReference>
<dbReference type="HOGENOM" id="CLU_1037177_0_0_9"/>
<comment type="similarity">
    <text evidence="1">Belongs to the NadC/ModD family.</text>
</comment>
<dbReference type="PANTHER" id="PTHR32179">
    <property type="entry name" value="NICOTINATE-NUCLEOTIDE PYROPHOSPHORYLASE [CARBOXYLATING]"/>
    <property type="match status" value="1"/>
</dbReference>
<evidence type="ECO:0000313" key="8">
    <source>
        <dbReference type="Proteomes" id="UP000006556"/>
    </source>
</evidence>
<dbReference type="SUPFAM" id="SSF54675">
    <property type="entry name" value="Nicotinate/Quinolinate PRTase N-terminal domain-like"/>
    <property type="match status" value="1"/>
</dbReference>
<proteinExistence type="inferred from homology"/>
<evidence type="ECO:0000256" key="4">
    <source>
        <dbReference type="ARBA" id="ARBA00047445"/>
    </source>
</evidence>
<dbReference type="Gene3D" id="3.90.1170.20">
    <property type="entry name" value="Quinolinate phosphoribosyl transferase, N-terminal domain"/>
    <property type="match status" value="1"/>
</dbReference>
<dbReference type="Proteomes" id="UP000006556">
    <property type="component" value="Chromosome"/>
</dbReference>
<dbReference type="InterPro" id="IPR013785">
    <property type="entry name" value="Aldolase_TIM"/>
</dbReference>
<evidence type="ECO:0000256" key="3">
    <source>
        <dbReference type="ARBA" id="ARBA00022679"/>
    </source>
</evidence>
<keyword evidence="3" id="KW-0808">Transferase</keyword>
<comment type="catalytic activity">
    <reaction evidence="4">
        <text>nicotinate beta-D-ribonucleotide + CO2 + diphosphate = quinolinate + 5-phospho-alpha-D-ribose 1-diphosphate + 2 H(+)</text>
        <dbReference type="Rhea" id="RHEA:12733"/>
        <dbReference type="ChEBI" id="CHEBI:15378"/>
        <dbReference type="ChEBI" id="CHEBI:16526"/>
        <dbReference type="ChEBI" id="CHEBI:29959"/>
        <dbReference type="ChEBI" id="CHEBI:33019"/>
        <dbReference type="ChEBI" id="CHEBI:57502"/>
        <dbReference type="ChEBI" id="CHEBI:58017"/>
        <dbReference type="EC" id="2.4.2.19"/>
    </reaction>
</comment>
<dbReference type="InterPro" id="IPR037128">
    <property type="entry name" value="Quinolinate_PRibosylTase_N_sf"/>
</dbReference>
<dbReference type="EMBL" id="AP009389">
    <property type="protein sequence ID" value="BAF58661.1"/>
    <property type="molecule type" value="Genomic_DNA"/>
</dbReference>
<dbReference type="AlphaFoldDB" id="A5D520"/>
<keyword evidence="2" id="KW-0328">Glycosyltransferase</keyword>
<dbReference type="eggNOG" id="COG0157">
    <property type="taxonomic scope" value="Bacteria"/>
</dbReference>
<evidence type="ECO:0000256" key="2">
    <source>
        <dbReference type="ARBA" id="ARBA00022676"/>
    </source>
</evidence>